<keyword evidence="3" id="KW-1185">Reference proteome</keyword>
<comment type="caution">
    <text evidence="2">The sequence shown here is derived from an EMBL/GenBank/DDBJ whole genome shotgun (WGS) entry which is preliminary data.</text>
</comment>
<proteinExistence type="predicted"/>
<accession>A0ABP9Y6T2</accession>
<feature type="compositionally biased region" description="Basic and acidic residues" evidence="1">
    <location>
        <begin position="41"/>
        <end position="50"/>
    </location>
</feature>
<dbReference type="EMBL" id="BAABUJ010000024">
    <property type="protein sequence ID" value="GAA5802671.1"/>
    <property type="molecule type" value="Genomic_DNA"/>
</dbReference>
<evidence type="ECO:0000313" key="2">
    <source>
        <dbReference type="EMBL" id="GAA5802671.1"/>
    </source>
</evidence>
<evidence type="ECO:0000256" key="1">
    <source>
        <dbReference type="SAM" id="MobiDB-lite"/>
    </source>
</evidence>
<feature type="region of interest" description="Disordered" evidence="1">
    <location>
        <begin position="36"/>
        <end position="70"/>
    </location>
</feature>
<sequence length="70" mass="8101">MPTVYIIIYSLYHHIYTVALEVKKVLKLKVEPTKATEPLNEVDHTEEPKPTPRSTQPKLEEKKGSKCFCM</sequence>
<gene>
    <name evidence="2" type="ORF">HPULCUR_008145</name>
</gene>
<reference evidence="2 3" key="1">
    <citation type="submission" date="2024-04" db="EMBL/GenBank/DDBJ databases">
        <title>genome sequences of Mucor flavus KT1a and Helicostylum pulchrum KT1b strains isolation_sourced from the surface of a dry-aged beef.</title>
        <authorList>
            <person name="Toyotome T."/>
            <person name="Hosono M."/>
            <person name="Torimaru M."/>
            <person name="Fukuda K."/>
            <person name="Mikami N."/>
        </authorList>
    </citation>
    <scope>NUCLEOTIDE SEQUENCE [LARGE SCALE GENOMIC DNA]</scope>
    <source>
        <strain evidence="2 3">KT1b</strain>
    </source>
</reference>
<evidence type="ECO:0000313" key="3">
    <source>
        <dbReference type="Proteomes" id="UP001476247"/>
    </source>
</evidence>
<dbReference type="Proteomes" id="UP001476247">
    <property type="component" value="Unassembled WGS sequence"/>
</dbReference>
<name>A0ABP9Y6T2_9FUNG</name>
<organism evidence="2 3">
    <name type="scientific">Helicostylum pulchrum</name>
    <dbReference type="NCBI Taxonomy" id="562976"/>
    <lineage>
        <taxon>Eukaryota</taxon>
        <taxon>Fungi</taxon>
        <taxon>Fungi incertae sedis</taxon>
        <taxon>Mucoromycota</taxon>
        <taxon>Mucoromycotina</taxon>
        <taxon>Mucoromycetes</taxon>
        <taxon>Mucorales</taxon>
        <taxon>Mucorineae</taxon>
        <taxon>Mucoraceae</taxon>
        <taxon>Helicostylum</taxon>
    </lineage>
</organism>
<protein>
    <submittedName>
        <fullName evidence="2">Uncharacterized protein</fullName>
    </submittedName>
</protein>